<keyword evidence="1" id="KW-1133">Transmembrane helix</keyword>
<dbReference type="AlphaFoldDB" id="A0A3B0WLT5"/>
<gene>
    <name evidence="3" type="ORF">MNBD_GAMMA05-167</name>
</gene>
<dbReference type="PANTHER" id="PTHR30373:SF2">
    <property type="entry name" value="UPF0603 PROTEIN YGCG"/>
    <property type="match status" value="1"/>
</dbReference>
<dbReference type="Gene3D" id="3.10.310.50">
    <property type="match status" value="1"/>
</dbReference>
<accession>A0A3B0WLT5</accession>
<proteinExistence type="predicted"/>
<dbReference type="PANTHER" id="PTHR30373">
    <property type="entry name" value="UPF0603 PROTEIN YGCG"/>
    <property type="match status" value="1"/>
</dbReference>
<feature type="domain" description="TPM" evidence="2">
    <location>
        <begin position="32"/>
        <end position="154"/>
    </location>
</feature>
<reference evidence="3" key="1">
    <citation type="submission" date="2018-06" db="EMBL/GenBank/DDBJ databases">
        <authorList>
            <person name="Zhirakovskaya E."/>
        </authorList>
    </citation>
    <scope>NUCLEOTIDE SEQUENCE</scope>
</reference>
<evidence type="ECO:0000313" key="3">
    <source>
        <dbReference type="EMBL" id="VAW52312.1"/>
    </source>
</evidence>
<protein>
    <submittedName>
        <fullName evidence="3">Beta-propeller domains of methanol dehydrogenase type</fullName>
    </submittedName>
</protein>
<evidence type="ECO:0000256" key="1">
    <source>
        <dbReference type="SAM" id="Phobius"/>
    </source>
</evidence>
<keyword evidence="1" id="KW-0812">Transmembrane</keyword>
<organism evidence="3">
    <name type="scientific">hydrothermal vent metagenome</name>
    <dbReference type="NCBI Taxonomy" id="652676"/>
    <lineage>
        <taxon>unclassified sequences</taxon>
        <taxon>metagenomes</taxon>
        <taxon>ecological metagenomes</taxon>
    </lineage>
</organism>
<dbReference type="Pfam" id="PF04536">
    <property type="entry name" value="TPM_phosphatase"/>
    <property type="match status" value="1"/>
</dbReference>
<feature type="transmembrane region" description="Helical" evidence="1">
    <location>
        <begin position="178"/>
        <end position="195"/>
    </location>
</feature>
<name>A0A3B0WLT5_9ZZZZ</name>
<sequence>MLSRAAGVLILLSTLWASPVLALEVPEHTGPVVDLAGVLSRGDQAKIAASLLQFQQTYGPQLQVLVVPSLEDESLEGYSIKVVDKWKLGAKGKDDGVLLLVAIESRKVRIEVGRGLEGNLPDVIAGRIIRTGIVPFFKQGQTGAGILVGLGMIAESVGGKLENVPAPRLRKEKRSQSSLGYLLFIGMFLIAPLFGRRRRGGVGGALLSGLLIGAAMSGGRHGGGGFGGGGFGGGGGGGFSGGGASGSW</sequence>
<evidence type="ECO:0000259" key="2">
    <source>
        <dbReference type="Pfam" id="PF04536"/>
    </source>
</evidence>
<dbReference type="EMBL" id="UOFE01000026">
    <property type="protein sequence ID" value="VAW52312.1"/>
    <property type="molecule type" value="Genomic_DNA"/>
</dbReference>
<keyword evidence="1" id="KW-0472">Membrane</keyword>
<dbReference type="InterPro" id="IPR007621">
    <property type="entry name" value="TPM_dom"/>
</dbReference>